<gene>
    <name evidence="2" type="ORF">LDJ79_24215</name>
</gene>
<organism evidence="2 3">
    <name type="scientific">Vibrio tritonius</name>
    <dbReference type="NCBI Taxonomy" id="1435069"/>
    <lineage>
        <taxon>Bacteria</taxon>
        <taxon>Pseudomonadati</taxon>
        <taxon>Pseudomonadota</taxon>
        <taxon>Gammaproteobacteria</taxon>
        <taxon>Vibrionales</taxon>
        <taxon>Vibrionaceae</taxon>
        <taxon>Vibrio</taxon>
    </lineage>
</organism>
<name>A0ABS7YWH2_9VIBR</name>
<accession>A0ABS7YWH2</accession>
<evidence type="ECO:0000313" key="2">
    <source>
        <dbReference type="EMBL" id="MCA2019221.1"/>
    </source>
</evidence>
<keyword evidence="1" id="KW-0472">Membrane</keyword>
<proteinExistence type="predicted"/>
<feature type="transmembrane region" description="Helical" evidence="1">
    <location>
        <begin position="64"/>
        <end position="89"/>
    </location>
</feature>
<protein>
    <recommendedName>
        <fullName evidence="4">DUF4234 domain-containing protein</fullName>
    </recommendedName>
</protein>
<evidence type="ECO:0000313" key="3">
    <source>
        <dbReference type="Proteomes" id="UP001199044"/>
    </source>
</evidence>
<keyword evidence="1" id="KW-0812">Transmembrane</keyword>
<feature type="transmembrane region" description="Helical" evidence="1">
    <location>
        <begin position="12"/>
        <end position="36"/>
    </location>
</feature>
<reference evidence="3" key="1">
    <citation type="submission" date="2023-07" db="EMBL/GenBank/DDBJ databases">
        <title>Molecular identification of indigenous halophilic bacteria isolated from red sea cost, biodegradation of synthetic dyes and assessment of degraded metabolite toxicity.</title>
        <authorList>
            <person name="Chaieb K."/>
            <person name="Altayb H.N."/>
        </authorList>
    </citation>
    <scope>NUCLEOTIDE SEQUENCE [LARGE SCALE GENOMIC DNA]</scope>
    <source>
        <strain evidence="3">K20</strain>
    </source>
</reference>
<sequence>MRLKADVGILDIILHLVIWAVLSLITFGIAMMFFPYSFSKFIINRTSLIDEQQRERKMSCEINLFGNLLHVFIWFLISLVTFGIGYIFYVYRIWNYALNNSTIES</sequence>
<evidence type="ECO:0008006" key="4">
    <source>
        <dbReference type="Google" id="ProtNLM"/>
    </source>
</evidence>
<dbReference type="RefSeq" id="WP_225252422.1">
    <property type="nucleotide sequence ID" value="NZ_JAIWIU010000340.1"/>
</dbReference>
<keyword evidence="3" id="KW-1185">Reference proteome</keyword>
<dbReference type="EMBL" id="JAIWIU010000340">
    <property type="protein sequence ID" value="MCA2019221.1"/>
    <property type="molecule type" value="Genomic_DNA"/>
</dbReference>
<keyword evidence="1" id="KW-1133">Transmembrane helix</keyword>
<dbReference type="Pfam" id="PF20403">
    <property type="entry name" value="DUF6693"/>
    <property type="match status" value="1"/>
</dbReference>
<evidence type="ECO:0000256" key="1">
    <source>
        <dbReference type="SAM" id="Phobius"/>
    </source>
</evidence>
<dbReference type="InterPro" id="IPR046515">
    <property type="entry name" value="DUF6693"/>
</dbReference>
<comment type="caution">
    <text evidence="2">The sequence shown here is derived from an EMBL/GenBank/DDBJ whole genome shotgun (WGS) entry which is preliminary data.</text>
</comment>
<dbReference type="Proteomes" id="UP001199044">
    <property type="component" value="Unassembled WGS sequence"/>
</dbReference>